<keyword evidence="2" id="KW-0808">Transferase</keyword>
<dbReference type="RefSeq" id="WP_161111298.1">
    <property type="nucleotide sequence ID" value="NZ_WWHY01000001.1"/>
</dbReference>
<dbReference type="Gene3D" id="3.90.550.10">
    <property type="entry name" value="Spore Coat Polysaccharide Biosynthesis Protein SpsA, Chain A"/>
    <property type="match status" value="1"/>
</dbReference>
<protein>
    <submittedName>
        <fullName evidence="2">Glycosyltransferase family 2 protein</fullName>
    </submittedName>
</protein>
<evidence type="ECO:0000256" key="1">
    <source>
        <dbReference type="SAM" id="MobiDB-lite"/>
    </source>
</evidence>
<dbReference type="EMBL" id="WWHY01000001">
    <property type="protein sequence ID" value="MYR33768.1"/>
    <property type="molecule type" value="Genomic_DNA"/>
</dbReference>
<proteinExistence type="predicted"/>
<sequence>MIAEVWRDALHRRHPGPLLACHLGSGTAGGIDRVRFGRRDTVVDLGRRSVDEVFGPDDPPHPFEQVVLVVGTPTDLRRAVPVVAGPVRAARFTVIVRRAAEHLPPPFPMVPGTGRWTGLLDARIKRVPDAGWSVELLLTRPVSLAEVVTALSHGLAGGRRGTATGPLVAARGRDAGVWRPGDALAGGMDEVDAILDVGTAGAEHDPAEPVTPRLRRWSLEDSRWRALGRPGAVPRPRGGFEVDDVPPLDETMINPTGFVQDTEGRSGRLVSREGRWALVVNGRVRRRLPDDGTVTDADIEAVRDLRTIRVEWGRHSGPLASVRAVAAFAAAGVPLLGDPGPSWASCLGEPLRALMSSVCLKDMRDPLRREEHSVRLRRAALRAHGARARWRRLGEITGVDLPAEPTVSVVLCTRRPHMVPFALGQVARQRGVDVELVLGMHGFDLDAPGVGEAVADHRERGGRVIAYEADPALPLGSILNRAVLRAGGDLVAKMDDDDWYGPDHLADLVLARSYSGADVVGNAAEFVYLEELDMTVRLPLGESERASRRLGGGTLMMDRRVWEETGGFRPIPTSEDTQFLAGVELMGGRLYRTHGCNYVLRRRSGGHTWKVGSGYFLKGTVRAQWPGWRPSALLEPSEHELVGGGR</sequence>
<feature type="region of interest" description="Disordered" evidence="1">
    <location>
        <begin position="228"/>
        <end position="247"/>
    </location>
</feature>
<feature type="compositionally biased region" description="Low complexity" evidence="1">
    <location>
        <begin position="228"/>
        <end position="239"/>
    </location>
</feature>
<reference evidence="2 3" key="1">
    <citation type="journal article" date="2019" name="Nat. Commun.">
        <title>The antimicrobial potential of Streptomyces from insect microbiomes.</title>
        <authorList>
            <person name="Chevrette M.G."/>
            <person name="Carlson C.M."/>
            <person name="Ortega H.E."/>
            <person name="Thomas C."/>
            <person name="Ananiev G.E."/>
            <person name="Barns K.J."/>
            <person name="Book A.J."/>
            <person name="Cagnazzo J."/>
            <person name="Carlos C."/>
            <person name="Flanigan W."/>
            <person name="Grubbs K.J."/>
            <person name="Horn H.A."/>
            <person name="Hoffmann F.M."/>
            <person name="Klassen J.L."/>
            <person name="Knack J.J."/>
            <person name="Lewin G.R."/>
            <person name="McDonald B.R."/>
            <person name="Muller L."/>
            <person name="Melo W.G.P."/>
            <person name="Pinto-Tomas A.A."/>
            <person name="Schmitz A."/>
            <person name="Wendt-Pienkowski E."/>
            <person name="Wildman S."/>
            <person name="Zhao M."/>
            <person name="Zhang F."/>
            <person name="Bugni T.S."/>
            <person name="Andes D.R."/>
            <person name="Pupo M.T."/>
            <person name="Currie C.R."/>
        </authorList>
    </citation>
    <scope>NUCLEOTIDE SEQUENCE [LARGE SCALE GENOMIC DNA]</scope>
    <source>
        <strain evidence="2 3">SID5840</strain>
    </source>
</reference>
<evidence type="ECO:0000313" key="3">
    <source>
        <dbReference type="Proteomes" id="UP000467124"/>
    </source>
</evidence>
<accession>A0A7K2IUW8</accession>
<dbReference type="CDD" id="cd00761">
    <property type="entry name" value="Glyco_tranf_GTA_type"/>
    <property type="match status" value="1"/>
</dbReference>
<dbReference type="SUPFAM" id="SSF53448">
    <property type="entry name" value="Nucleotide-diphospho-sugar transferases"/>
    <property type="match status" value="1"/>
</dbReference>
<name>A0A7K2IUW8_9ACTN</name>
<dbReference type="GO" id="GO:0016740">
    <property type="term" value="F:transferase activity"/>
    <property type="evidence" value="ECO:0007669"/>
    <property type="project" value="UniProtKB-KW"/>
</dbReference>
<comment type="caution">
    <text evidence="2">The sequence shown here is derived from an EMBL/GenBank/DDBJ whole genome shotgun (WGS) entry which is preliminary data.</text>
</comment>
<gene>
    <name evidence="2" type="ORF">GTW20_16250</name>
</gene>
<organism evidence="2 3">
    <name type="scientific">Nocardiopsis alba</name>
    <dbReference type="NCBI Taxonomy" id="53437"/>
    <lineage>
        <taxon>Bacteria</taxon>
        <taxon>Bacillati</taxon>
        <taxon>Actinomycetota</taxon>
        <taxon>Actinomycetes</taxon>
        <taxon>Streptosporangiales</taxon>
        <taxon>Nocardiopsidaceae</taxon>
        <taxon>Nocardiopsis</taxon>
    </lineage>
</organism>
<evidence type="ECO:0000313" key="2">
    <source>
        <dbReference type="EMBL" id="MYR33768.1"/>
    </source>
</evidence>
<dbReference type="InterPro" id="IPR029044">
    <property type="entry name" value="Nucleotide-diphossugar_trans"/>
</dbReference>
<dbReference type="AlphaFoldDB" id="A0A7K2IUW8"/>
<dbReference type="Proteomes" id="UP000467124">
    <property type="component" value="Unassembled WGS sequence"/>
</dbReference>